<dbReference type="PANTHER" id="PTHR20883">
    <property type="entry name" value="PHYTANOYL-COA DIOXYGENASE DOMAIN CONTAINING 1"/>
    <property type="match status" value="1"/>
</dbReference>
<gene>
    <name evidence="2" type="ORF">DMH04_40340</name>
</gene>
<dbReference type="EMBL" id="QHKI01000052">
    <property type="protein sequence ID" value="RSM74389.1"/>
    <property type="molecule type" value="Genomic_DNA"/>
</dbReference>
<dbReference type="PANTHER" id="PTHR20883:SF48">
    <property type="entry name" value="ECTOINE DIOXYGENASE"/>
    <property type="match status" value="1"/>
</dbReference>
<dbReference type="SUPFAM" id="SSF51197">
    <property type="entry name" value="Clavaminate synthase-like"/>
    <property type="match status" value="1"/>
</dbReference>
<evidence type="ECO:0000313" key="3">
    <source>
        <dbReference type="Proteomes" id="UP000287547"/>
    </source>
</evidence>
<dbReference type="Gene3D" id="2.60.120.620">
    <property type="entry name" value="q2cbj1_9rhob like domain"/>
    <property type="match status" value="1"/>
</dbReference>
<sequence>MPDKRPDQVTCLASRATSGEPESMREVLDELGVSPEALVPRHREDLDELGYCRLDGYIDAHVTGEMIGEITRLLEGSRQGGTLHLKGLLNQGSLFDTLWLRPALLAAVTHLLGPDFQVREMHYRAGKPGHGGQALHMDATDRAGPGQWRVCTAIVALTDFTSTNGATRVVPGSHVDQNFKPPRGHGPHPDEVLLTGPAGTCWLFNSHLWHSGTRNDSTEPRHAVLIAFHRRNSGPTLGFEPLPSHETVLRLGNAAYLLL</sequence>
<dbReference type="InterPro" id="IPR008775">
    <property type="entry name" value="Phytyl_CoA_dOase-like"/>
</dbReference>
<evidence type="ECO:0000313" key="2">
    <source>
        <dbReference type="EMBL" id="RSM74389.1"/>
    </source>
</evidence>
<dbReference type="Proteomes" id="UP000287547">
    <property type="component" value="Unassembled WGS sequence"/>
</dbReference>
<accession>A0A428YWE3</accession>
<evidence type="ECO:0008006" key="4">
    <source>
        <dbReference type="Google" id="ProtNLM"/>
    </source>
</evidence>
<dbReference type="Pfam" id="PF05721">
    <property type="entry name" value="PhyH"/>
    <property type="match status" value="1"/>
</dbReference>
<dbReference type="AlphaFoldDB" id="A0A428YWE3"/>
<proteinExistence type="predicted"/>
<dbReference type="GO" id="GO:0016706">
    <property type="term" value="F:2-oxoglutarate-dependent dioxygenase activity"/>
    <property type="evidence" value="ECO:0007669"/>
    <property type="project" value="UniProtKB-ARBA"/>
</dbReference>
<comment type="caution">
    <text evidence="2">The sequence shown here is derived from an EMBL/GenBank/DDBJ whole genome shotgun (WGS) entry which is preliminary data.</text>
</comment>
<name>A0A428YWE3_KIBAR</name>
<reference evidence="2 3" key="1">
    <citation type="submission" date="2018-05" db="EMBL/GenBank/DDBJ databases">
        <title>Evolution of GPA BGCs.</title>
        <authorList>
            <person name="Waglechner N."/>
            <person name="Wright G.D."/>
        </authorList>
    </citation>
    <scope>NUCLEOTIDE SEQUENCE [LARGE SCALE GENOMIC DNA]</scope>
    <source>
        <strain evidence="2 3">A82846</strain>
    </source>
</reference>
<evidence type="ECO:0000256" key="1">
    <source>
        <dbReference type="SAM" id="MobiDB-lite"/>
    </source>
</evidence>
<protein>
    <recommendedName>
        <fullName evidence="4">Phytanoyl-CoA dioxygenase</fullName>
    </recommendedName>
</protein>
<organism evidence="2 3">
    <name type="scientific">Kibdelosporangium aridum</name>
    <dbReference type="NCBI Taxonomy" id="2030"/>
    <lineage>
        <taxon>Bacteria</taxon>
        <taxon>Bacillati</taxon>
        <taxon>Actinomycetota</taxon>
        <taxon>Actinomycetes</taxon>
        <taxon>Pseudonocardiales</taxon>
        <taxon>Pseudonocardiaceae</taxon>
        <taxon>Kibdelosporangium</taxon>
    </lineage>
</organism>
<feature type="region of interest" description="Disordered" evidence="1">
    <location>
        <begin position="1"/>
        <end position="20"/>
    </location>
</feature>
<dbReference type="OrthoDB" id="9796766at2"/>
<dbReference type="GO" id="GO:0005506">
    <property type="term" value="F:iron ion binding"/>
    <property type="evidence" value="ECO:0007669"/>
    <property type="project" value="UniProtKB-ARBA"/>
</dbReference>